<evidence type="ECO:0000256" key="2">
    <source>
        <dbReference type="SAM" id="Phobius"/>
    </source>
</evidence>
<reference evidence="5" key="1">
    <citation type="submission" date="2015-02" db="EMBL/GenBank/DDBJ databases">
        <title>Genome sequencing for Strongylocentrotus purpuratus.</title>
        <authorList>
            <person name="Murali S."/>
            <person name="Liu Y."/>
            <person name="Vee V."/>
            <person name="English A."/>
            <person name="Wang M."/>
            <person name="Skinner E."/>
            <person name="Han Y."/>
            <person name="Muzny D.M."/>
            <person name="Worley K.C."/>
            <person name="Gibbs R.A."/>
        </authorList>
    </citation>
    <scope>NUCLEOTIDE SEQUENCE</scope>
</reference>
<evidence type="ECO:0000256" key="1">
    <source>
        <dbReference type="SAM" id="MobiDB-lite"/>
    </source>
</evidence>
<feature type="compositionally biased region" description="Basic and acidic residues" evidence="1">
    <location>
        <begin position="193"/>
        <end position="204"/>
    </location>
</feature>
<dbReference type="AlphaFoldDB" id="A0A7M7PN71"/>
<keyword evidence="2" id="KW-0472">Membrane</keyword>
<dbReference type="CDD" id="cd19051">
    <property type="entry name" value="LGIC_TM_cation"/>
    <property type="match status" value="1"/>
</dbReference>
<evidence type="ECO:0000313" key="4">
    <source>
        <dbReference type="EnsemblMetazoa" id="XP_030851910"/>
    </source>
</evidence>
<dbReference type="SUPFAM" id="SSF90112">
    <property type="entry name" value="Neurotransmitter-gated ion-channel transmembrane pore"/>
    <property type="match status" value="1"/>
</dbReference>
<feature type="transmembrane region" description="Helical" evidence="2">
    <location>
        <begin position="69"/>
        <end position="87"/>
    </location>
</feature>
<dbReference type="Pfam" id="PF02932">
    <property type="entry name" value="Neur_chan_memb"/>
    <property type="match status" value="1"/>
</dbReference>
<keyword evidence="2" id="KW-0812">Transmembrane</keyword>
<name>A0A7M7PN71_STRPU</name>
<evidence type="ECO:0000259" key="3">
    <source>
        <dbReference type="Pfam" id="PF02932"/>
    </source>
</evidence>
<dbReference type="OMA" id="EWDIVST"/>
<keyword evidence="5" id="KW-1185">Reference proteome</keyword>
<accession>A0A7M7PN71</accession>
<dbReference type="Gene3D" id="1.20.58.390">
    <property type="entry name" value="Neurotransmitter-gated ion-channel transmembrane domain"/>
    <property type="match status" value="1"/>
</dbReference>
<dbReference type="GO" id="GO:0005216">
    <property type="term" value="F:monoatomic ion channel activity"/>
    <property type="evidence" value="ECO:0007669"/>
    <property type="project" value="InterPro"/>
</dbReference>
<dbReference type="FunFam" id="1.20.58.390:FF:000099">
    <property type="entry name" value="Cholinergic receptor, nicotinic, epsilon"/>
    <property type="match status" value="1"/>
</dbReference>
<dbReference type="InterPro" id="IPR006201">
    <property type="entry name" value="Neur_channel"/>
</dbReference>
<dbReference type="RefSeq" id="XP_030851910.1">
    <property type="nucleotide sequence ID" value="XM_030996050.1"/>
</dbReference>
<sequence length="276" mass="30884">MQNTPIHLVRVDSSSVQVVDGRRDVSSEWDIVSTYTLSEFVSIPRNITYEMVGMCFKLRRLPRYYIDNVTSPIAILSWLSIIIFIIPAKSGERLSAAISLVLGLTVFQIVVTDNLPKNSRGDAAVVTEYVSDCFIITIVVTIMSAIVINLSHREGEINNKFIRSVFFNHLGPWCFVGGGRCGGKKAQGSNPNESRKAGGLEMKDSAAQTRSSDGHTLSQLDVWVKRQSTNRFDEQDKTESPKIHDFELLARIMDRLFLFATLVSLTAITVKFLMEM</sequence>
<protein>
    <recommendedName>
        <fullName evidence="3">Neurotransmitter-gated ion-channel transmembrane domain-containing protein</fullName>
    </recommendedName>
</protein>
<feature type="transmembrane region" description="Helical" evidence="2">
    <location>
        <begin position="94"/>
        <end position="111"/>
    </location>
</feature>
<dbReference type="Proteomes" id="UP000007110">
    <property type="component" value="Unassembled WGS sequence"/>
</dbReference>
<dbReference type="InterPro" id="IPR036719">
    <property type="entry name" value="Neuro-gated_channel_TM_sf"/>
</dbReference>
<dbReference type="GO" id="GO:0016020">
    <property type="term" value="C:membrane"/>
    <property type="evidence" value="ECO:0007669"/>
    <property type="project" value="InterPro"/>
</dbReference>
<dbReference type="EnsemblMetazoa" id="XM_030996050">
    <property type="protein sequence ID" value="XP_030851910"/>
    <property type="gene ID" value="LOC115918975"/>
</dbReference>
<dbReference type="GeneID" id="115918975"/>
<reference evidence="4" key="2">
    <citation type="submission" date="2021-01" db="UniProtKB">
        <authorList>
            <consortium name="EnsemblMetazoa"/>
        </authorList>
    </citation>
    <scope>IDENTIFICATION</scope>
</reference>
<proteinExistence type="predicted"/>
<dbReference type="KEGG" id="spu:115918975"/>
<dbReference type="InterPro" id="IPR038050">
    <property type="entry name" value="Neuro_actylchol_rec"/>
</dbReference>
<organism evidence="4 5">
    <name type="scientific">Strongylocentrotus purpuratus</name>
    <name type="common">Purple sea urchin</name>
    <dbReference type="NCBI Taxonomy" id="7668"/>
    <lineage>
        <taxon>Eukaryota</taxon>
        <taxon>Metazoa</taxon>
        <taxon>Echinodermata</taxon>
        <taxon>Eleutherozoa</taxon>
        <taxon>Echinozoa</taxon>
        <taxon>Echinoidea</taxon>
        <taxon>Euechinoidea</taxon>
        <taxon>Echinacea</taxon>
        <taxon>Camarodonta</taxon>
        <taxon>Echinidea</taxon>
        <taxon>Strongylocentrotidae</taxon>
        <taxon>Strongylocentrotus</taxon>
    </lineage>
</organism>
<dbReference type="InterPro" id="IPR006029">
    <property type="entry name" value="Neurotrans-gated_channel_TM"/>
</dbReference>
<dbReference type="PANTHER" id="PTHR18945">
    <property type="entry name" value="NEUROTRANSMITTER GATED ION CHANNEL"/>
    <property type="match status" value="1"/>
</dbReference>
<feature type="transmembrane region" description="Helical" evidence="2">
    <location>
        <begin position="256"/>
        <end position="274"/>
    </location>
</feature>
<feature type="region of interest" description="Disordered" evidence="1">
    <location>
        <begin position="182"/>
        <end position="214"/>
    </location>
</feature>
<dbReference type="InParanoid" id="A0A7M7PN71"/>
<feature type="transmembrane region" description="Helical" evidence="2">
    <location>
        <begin position="123"/>
        <end position="150"/>
    </location>
</feature>
<dbReference type="GO" id="GO:0004888">
    <property type="term" value="F:transmembrane signaling receptor activity"/>
    <property type="evidence" value="ECO:0007669"/>
    <property type="project" value="InterPro"/>
</dbReference>
<evidence type="ECO:0000313" key="5">
    <source>
        <dbReference type="Proteomes" id="UP000007110"/>
    </source>
</evidence>
<dbReference type="OrthoDB" id="6097796at2759"/>
<feature type="domain" description="Neurotransmitter-gated ion-channel transmembrane" evidence="3">
    <location>
        <begin position="74"/>
        <end position="239"/>
    </location>
</feature>
<keyword evidence="2" id="KW-1133">Transmembrane helix</keyword>